<evidence type="ECO:0000313" key="1">
    <source>
        <dbReference type="EMBL" id="GAJ96189.1"/>
    </source>
</evidence>
<accession>A0AA87U7C7</accession>
<evidence type="ECO:0000313" key="2">
    <source>
        <dbReference type="Proteomes" id="UP000026941"/>
    </source>
</evidence>
<gene>
    <name evidence="1" type="ORF">RRH01S_18_00320</name>
</gene>
<sequence>MINVETTLPILGSMRAAALDHRDRAEPLLLKAAEMEEALERYFLPDQEITLDEAVSACVTAATLWADVTGNRWSADRAAVAEYLTHKYQFIFGQPAELNAPAH</sequence>
<dbReference type="EMBL" id="BAYX01000018">
    <property type="protein sequence ID" value="GAJ96189.1"/>
    <property type="molecule type" value="Genomic_DNA"/>
</dbReference>
<dbReference type="RefSeq" id="WP_042476029.1">
    <property type="nucleotide sequence ID" value="NZ_BAYX01000018.1"/>
</dbReference>
<dbReference type="Proteomes" id="UP000026941">
    <property type="component" value="Unassembled WGS sequence"/>
</dbReference>
<organism evidence="1 2">
    <name type="scientific">Rhizobium rhizogenes NBRC 13257</name>
    <dbReference type="NCBI Taxonomy" id="1220581"/>
    <lineage>
        <taxon>Bacteria</taxon>
        <taxon>Pseudomonadati</taxon>
        <taxon>Pseudomonadota</taxon>
        <taxon>Alphaproteobacteria</taxon>
        <taxon>Hyphomicrobiales</taxon>
        <taxon>Rhizobiaceae</taxon>
        <taxon>Rhizobium/Agrobacterium group</taxon>
        <taxon>Rhizobium</taxon>
    </lineage>
</organism>
<reference evidence="1 2" key="1">
    <citation type="submission" date="2014-05" db="EMBL/GenBank/DDBJ databases">
        <title>Whole genome shotgun sequence of Rhizobium rhizogenes NBRC 13257.</title>
        <authorList>
            <person name="Katano-Makiyama Y."/>
            <person name="Hosoyama A."/>
            <person name="Hashimoto M."/>
            <person name="Hosoyama Y."/>
            <person name="Noguchi M."/>
            <person name="Tsuchikane K."/>
            <person name="Kimura A."/>
            <person name="Ohji S."/>
            <person name="Ichikawa N."/>
            <person name="Yamazoe A."/>
            <person name="Fujita N."/>
        </authorList>
    </citation>
    <scope>NUCLEOTIDE SEQUENCE [LARGE SCALE GENOMIC DNA]</scope>
    <source>
        <strain evidence="1 2">NBRC 13257</strain>
    </source>
</reference>
<proteinExistence type="predicted"/>
<dbReference type="AlphaFoldDB" id="A0AA87U7C7"/>
<protein>
    <submittedName>
        <fullName evidence="1">Uncharacterized protein</fullName>
    </submittedName>
</protein>
<comment type="caution">
    <text evidence="1">The sequence shown here is derived from an EMBL/GenBank/DDBJ whole genome shotgun (WGS) entry which is preliminary data.</text>
</comment>
<name>A0AA87U7C7_RHIRH</name>